<evidence type="ECO:0000313" key="1">
    <source>
        <dbReference type="EMBL" id="SDL79241.1"/>
    </source>
</evidence>
<reference evidence="1 2" key="1">
    <citation type="submission" date="2016-10" db="EMBL/GenBank/DDBJ databases">
        <authorList>
            <person name="de Groot N.N."/>
        </authorList>
    </citation>
    <scope>NUCLEOTIDE SEQUENCE [LARGE SCALE GENOMIC DNA]</scope>
    <source>
        <strain evidence="1 2">DSM 21668</strain>
    </source>
</reference>
<gene>
    <name evidence="1" type="ORF">SAMN04488090_1793</name>
</gene>
<keyword evidence="2" id="KW-1185">Reference proteome</keyword>
<accession>A0A1G9MZ14</accession>
<dbReference type="Proteomes" id="UP000198901">
    <property type="component" value="Unassembled WGS sequence"/>
</dbReference>
<evidence type="ECO:0000313" key="2">
    <source>
        <dbReference type="Proteomes" id="UP000198901"/>
    </source>
</evidence>
<protein>
    <recommendedName>
        <fullName evidence="3">DUF4834 domain-containing protein</fullName>
    </recommendedName>
</protein>
<dbReference type="RefSeq" id="WP_093200633.1">
    <property type="nucleotide sequence ID" value="NZ_FNGS01000003.1"/>
</dbReference>
<proteinExistence type="predicted"/>
<dbReference type="STRING" id="563176.SAMN04488090_1793"/>
<dbReference type="OrthoDB" id="840298at2"/>
<dbReference type="AlphaFoldDB" id="A0A1G9MZ14"/>
<dbReference type="EMBL" id="FNGS01000003">
    <property type="protein sequence ID" value="SDL79241.1"/>
    <property type="molecule type" value="Genomic_DNA"/>
</dbReference>
<sequence length="80" mass="9610">MKILFNIILVFLAIAFIFPRVIRWVFRLFLNDQFSKAEREFMREKTNARKREGKVNVDYSPPAREGYKGGDYIDYEEVKD</sequence>
<evidence type="ECO:0008006" key="3">
    <source>
        <dbReference type="Google" id="ProtNLM"/>
    </source>
</evidence>
<organism evidence="1 2">
    <name type="scientific">Siphonobacter aquaeclarae</name>
    <dbReference type="NCBI Taxonomy" id="563176"/>
    <lineage>
        <taxon>Bacteria</taxon>
        <taxon>Pseudomonadati</taxon>
        <taxon>Bacteroidota</taxon>
        <taxon>Cytophagia</taxon>
        <taxon>Cytophagales</taxon>
        <taxon>Cytophagaceae</taxon>
        <taxon>Siphonobacter</taxon>
    </lineage>
</organism>
<name>A0A1G9MZ14_9BACT</name>